<comment type="subcellular location">
    <subcellularLocation>
        <location evidence="1">Periplasm</location>
    </subcellularLocation>
</comment>
<accession>A0A6L5YZ68</accession>
<dbReference type="GO" id="GO:0042597">
    <property type="term" value="C:periplasmic space"/>
    <property type="evidence" value="ECO:0007669"/>
    <property type="project" value="UniProtKB-SubCell"/>
</dbReference>
<comment type="similarity">
    <text evidence="2">Belongs to the bacterial solute-binding protein 1 family.</text>
</comment>
<sequence>MLTAKNLAYKIAPVARIDQRAAYWVRISGGRQCRRAKGHRSRWCRNRQRINEGGARPMMMRKPFRCLTALLLGTAFVAGQAPAPAAAQDDPIAGEIRFSWWGGQSRNEKTDRILQLFEEEYPDVTVVRENSDWMPHWDKLTIQSAGGNQPCTIQMQTRWLATYAKPNILRPLDDLYEAGKLDTRGIAESVIESSRGDDGQLYMIPSGVFFFGMMYNRTMAEEAGMPVPETWTWSEFRDYLEALAPKLPDGVNPTHNMGREANTFVAWIQSNGYEVFDQGEIGFPVEVVVDWFNYWEDMRKAGLTDSAEVMVADLGSLIEESNIANGRTFITERPPNRLDSHQVVLDAVKPGQELGIATYPTGEDGTTGMDLGANGIAIGATCPEELLPASVAWINFFTQDDRAAQIYESDNGVVAIDRFMEAQKNAEDTSRGQREQIEVFQRVVPDAKPVSWPSGGYAALTEAINRGYDAVAFELMTPEEAAEQFMTELADMLG</sequence>
<dbReference type="EMBL" id="WIND01000003">
    <property type="protein sequence ID" value="MSU89349.1"/>
    <property type="molecule type" value="Genomic_DNA"/>
</dbReference>
<evidence type="ECO:0000256" key="1">
    <source>
        <dbReference type="ARBA" id="ARBA00004418"/>
    </source>
</evidence>
<dbReference type="Gene3D" id="3.40.190.10">
    <property type="entry name" value="Periplasmic binding protein-like II"/>
    <property type="match status" value="2"/>
</dbReference>
<dbReference type="PANTHER" id="PTHR43649">
    <property type="entry name" value="ARABINOSE-BINDING PROTEIN-RELATED"/>
    <property type="match status" value="1"/>
</dbReference>
<dbReference type="AlphaFoldDB" id="A0A6L5YZ68"/>
<dbReference type="InterPro" id="IPR050490">
    <property type="entry name" value="Bact_solute-bd_prot1"/>
</dbReference>
<organism evidence="3 4">
    <name type="scientific">Halovulum marinum</name>
    <dbReference type="NCBI Taxonomy" id="2662447"/>
    <lineage>
        <taxon>Bacteria</taxon>
        <taxon>Pseudomonadati</taxon>
        <taxon>Pseudomonadota</taxon>
        <taxon>Alphaproteobacteria</taxon>
        <taxon>Rhodobacterales</taxon>
        <taxon>Paracoccaceae</taxon>
        <taxon>Halovulum</taxon>
    </lineage>
</organism>
<dbReference type="PANTHER" id="PTHR43649:SF12">
    <property type="entry name" value="DIACETYLCHITOBIOSE BINDING PROTEIN DASA"/>
    <property type="match status" value="1"/>
</dbReference>
<dbReference type="SUPFAM" id="SSF53850">
    <property type="entry name" value="Periplasmic binding protein-like II"/>
    <property type="match status" value="1"/>
</dbReference>
<evidence type="ECO:0000313" key="3">
    <source>
        <dbReference type="EMBL" id="MSU89349.1"/>
    </source>
</evidence>
<dbReference type="InterPro" id="IPR006059">
    <property type="entry name" value="SBP"/>
</dbReference>
<proteinExistence type="inferred from homology"/>
<dbReference type="Pfam" id="PF13416">
    <property type="entry name" value="SBP_bac_8"/>
    <property type="match status" value="1"/>
</dbReference>
<comment type="caution">
    <text evidence="3">The sequence shown here is derived from an EMBL/GenBank/DDBJ whole genome shotgun (WGS) entry which is preliminary data.</text>
</comment>
<evidence type="ECO:0000313" key="4">
    <source>
        <dbReference type="Proteomes" id="UP000474957"/>
    </source>
</evidence>
<dbReference type="Proteomes" id="UP000474957">
    <property type="component" value="Unassembled WGS sequence"/>
</dbReference>
<keyword evidence="4" id="KW-1185">Reference proteome</keyword>
<name>A0A6L5YZ68_9RHOB</name>
<evidence type="ECO:0000256" key="2">
    <source>
        <dbReference type="ARBA" id="ARBA00008520"/>
    </source>
</evidence>
<reference evidence="3 4" key="1">
    <citation type="submission" date="2019-10" db="EMBL/GenBank/DDBJ databases">
        <title>Cognatihalovulum marinum gen. nov. sp. nov., a new member of the family Rhodobacteraceae isolated from deep seawater of the Northwest Indian Ocean.</title>
        <authorList>
            <person name="Ruan C."/>
            <person name="Wang J."/>
            <person name="Zheng X."/>
            <person name="Song L."/>
            <person name="Zhu Y."/>
            <person name="Huang Y."/>
            <person name="Lu Z."/>
            <person name="Du W."/>
            <person name="Huang L."/>
            <person name="Dai X."/>
        </authorList>
    </citation>
    <scope>NUCLEOTIDE SEQUENCE [LARGE SCALE GENOMIC DNA]</scope>
    <source>
        <strain evidence="3 4">2CG4</strain>
    </source>
</reference>
<gene>
    <name evidence="3" type="ORF">GE300_06915</name>
</gene>
<protein>
    <submittedName>
        <fullName evidence="3">Extracellular solute-binding protein</fullName>
    </submittedName>
</protein>